<evidence type="ECO:0000313" key="3">
    <source>
        <dbReference type="EMBL" id="KAL2834501.1"/>
    </source>
</evidence>
<feature type="compositionally biased region" description="Low complexity" evidence="1">
    <location>
        <begin position="288"/>
        <end position="308"/>
    </location>
</feature>
<feature type="region of interest" description="Disordered" evidence="1">
    <location>
        <begin position="394"/>
        <end position="414"/>
    </location>
</feature>
<evidence type="ECO:0000313" key="4">
    <source>
        <dbReference type="Proteomes" id="UP001610335"/>
    </source>
</evidence>
<evidence type="ECO:0008006" key="5">
    <source>
        <dbReference type="Google" id="ProtNLM"/>
    </source>
</evidence>
<feature type="compositionally biased region" description="Low complexity" evidence="1">
    <location>
        <begin position="361"/>
        <end position="370"/>
    </location>
</feature>
<reference evidence="3 4" key="1">
    <citation type="submission" date="2024-07" db="EMBL/GenBank/DDBJ databases">
        <title>Section-level genome sequencing and comparative genomics of Aspergillus sections Usti and Cavernicolus.</title>
        <authorList>
            <consortium name="Lawrence Berkeley National Laboratory"/>
            <person name="Nybo J.L."/>
            <person name="Vesth T.C."/>
            <person name="Theobald S."/>
            <person name="Frisvad J.C."/>
            <person name="Larsen T.O."/>
            <person name="Kjaerboelling I."/>
            <person name="Rothschild-Mancinelli K."/>
            <person name="Lyhne E.K."/>
            <person name="Kogle M.E."/>
            <person name="Barry K."/>
            <person name="Clum A."/>
            <person name="Na H."/>
            <person name="Ledsgaard L."/>
            <person name="Lin J."/>
            <person name="Lipzen A."/>
            <person name="Kuo A."/>
            <person name="Riley R."/>
            <person name="Mondo S."/>
            <person name="LaButti K."/>
            <person name="Haridas S."/>
            <person name="Pangalinan J."/>
            <person name="Salamov A.A."/>
            <person name="Simmons B.A."/>
            <person name="Magnuson J.K."/>
            <person name="Chen J."/>
            <person name="Drula E."/>
            <person name="Henrissat B."/>
            <person name="Wiebenga A."/>
            <person name="Lubbers R.J."/>
            <person name="Gomes A.C."/>
            <person name="Makela M.R."/>
            <person name="Stajich J."/>
            <person name="Grigoriev I.V."/>
            <person name="Mortensen U.H."/>
            <person name="De vries R.P."/>
            <person name="Baker S.E."/>
            <person name="Andersen M.R."/>
        </authorList>
    </citation>
    <scope>NUCLEOTIDE SEQUENCE [LARGE SCALE GENOMIC DNA]</scope>
    <source>
        <strain evidence="3 4">CBS 600.67</strain>
    </source>
</reference>
<dbReference type="Proteomes" id="UP001610335">
    <property type="component" value="Unassembled WGS sequence"/>
</dbReference>
<feature type="transmembrane region" description="Helical" evidence="2">
    <location>
        <begin position="166"/>
        <end position="191"/>
    </location>
</feature>
<evidence type="ECO:0000256" key="1">
    <source>
        <dbReference type="SAM" id="MobiDB-lite"/>
    </source>
</evidence>
<feature type="region of interest" description="Disordered" evidence="1">
    <location>
        <begin position="1"/>
        <end position="103"/>
    </location>
</feature>
<keyword evidence="2" id="KW-1133">Transmembrane helix</keyword>
<sequence>MSTNPSIIFYQGLRCTKVPRKPRATDPPLKSQPESPPTVTSETSDPISSVETSAPGPTSTTDDTSITAAPVTTTSILDSRIDPSLSQTSSPQSESQSSLDIGIHRTDSSVTYTTFTTETSTIQTSTTETSTTETSTTETSTTAQTSTSLSQPIPSVSDDDSSGPPYAAIFGTIFGILGFITLIAIIFFFFFPRRRRRNLVVVEGAFQKPLIRNGRESADSTTSLRRDYRSQMSYLSDASQTSSAIFKSGEKHHQNQHQNQNRTPPGYSDPFSDTAEVVAPGPEPEPSTPTSAIPFVLRTSPETETNPKNPTPTPPDPTAQSRTNRDSIQSGTSLGSTLVLPGRSSMGSDYHHDQNTSLYFPKPSDASSPSAPRVVMVFRKDITKSDPFDLCTPHSHSRISASRRSSGAIPGALF</sequence>
<feature type="compositionally biased region" description="Polar residues" evidence="1">
    <location>
        <begin position="319"/>
        <end position="336"/>
    </location>
</feature>
<protein>
    <recommendedName>
        <fullName evidence="5">REJ domain-containing protein</fullName>
    </recommendedName>
</protein>
<feature type="region of interest" description="Disordered" evidence="1">
    <location>
        <begin position="247"/>
        <end position="370"/>
    </location>
</feature>
<keyword evidence="4" id="KW-1185">Reference proteome</keyword>
<keyword evidence="2" id="KW-0812">Transmembrane</keyword>
<keyword evidence="2" id="KW-0472">Membrane</keyword>
<feature type="compositionally biased region" description="Polar residues" evidence="1">
    <location>
        <begin position="37"/>
        <end position="51"/>
    </location>
</feature>
<feature type="compositionally biased region" description="Low complexity" evidence="1">
    <location>
        <begin position="52"/>
        <end position="70"/>
    </location>
</feature>
<feature type="region of interest" description="Disordered" evidence="1">
    <location>
        <begin position="118"/>
        <end position="161"/>
    </location>
</feature>
<organism evidence="3 4">
    <name type="scientific">Aspergillus cavernicola</name>
    <dbReference type="NCBI Taxonomy" id="176166"/>
    <lineage>
        <taxon>Eukaryota</taxon>
        <taxon>Fungi</taxon>
        <taxon>Dikarya</taxon>
        <taxon>Ascomycota</taxon>
        <taxon>Pezizomycotina</taxon>
        <taxon>Eurotiomycetes</taxon>
        <taxon>Eurotiomycetidae</taxon>
        <taxon>Eurotiales</taxon>
        <taxon>Aspergillaceae</taxon>
        <taxon>Aspergillus</taxon>
        <taxon>Aspergillus subgen. Nidulantes</taxon>
    </lineage>
</organism>
<comment type="caution">
    <text evidence="3">The sequence shown here is derived from an EMBL/GenBank/DDBJ whole genome shotgun (WGS) entry which is preliminary data.</text>
</comment>
<name>A0ABR4J387_9EURO</name>
<evidence type="ECO:0000256" key="2">
    <source>
        <dbReference type="SAM" id="Phobius"/>
    </source>
</evidence>
<proteinExistence type="predicted"/>
<feature type="compositionally biased region" description="Low complexity" evidence="1">
    <location>
        <begin position="398"/>
        <end position="414"/>
    </location>
</feature>
<gene>
    <name evidence="3" type="ORF">BDW59DRAFT_48282</name>
</gene>
<feature type="compositionally biased region" description="Low complexity" evidence="1">
    <location>
        <begin position="84"/>
        <end position="98"/>
    </location>
</feature>
<dbReference type="EMBL" id="JBFXLS010000002">
    <property type="protein sequence ID" value="KAL2834501.1"/>
    <property type="molecule type" value="Genomic_DNA"/>
</dbReference>
<accession>A0ABR4J387</accession>